<feature type="compositionally biased region" description="Acidic residues" evidence="1">
    <location>
        <begin position="127"/>
        <end position="142"/>
    </location>
</feature>
<feature type="region of interest" description="Disordered" evidence="1">
    <location>
        <begin position="127"/>
        <end position="174"/>
    </location>
</feature>
<dbReference type="Proteomes" id="UP001231189">
    <property type="component" value="Unassembled WGS sequence"/>
</dbReference>
<feature type="region of interest" description="Disordered" evidence="1">
    <location>
        <begin position="260"/>
        <end position="284"/>
    </location>
</feature>
<reference evidence="2" key="1">
    <citation type="submission" date="2023-07" db="EMBL/GenBank/DDBJ databases">
        <title>A chromosome-level genome assembly of Lolium multiflorum.</title>
        <authorList>
            <person name="Chen Y."/>
            <person name="Copetti D."/>
            <person name="Kolliker R."/>
            <person name="Studer B."/>
        </authorList>
    </citation>
    <scope>NUCLEOTIDE SEQUENCE</scope>
    <source>
        <strain evidence="2">02402/16</strain>
        <tissue evidence="2">Leaf</tissue>
    </source>
</reference>
<feature type="region of interest" description="Disordered" evidence="1">
    <location>
        <begin position="48"/>
        <end position="86"/>
    </location>
</feature>
<dbReference type="AlphaFoldDB" id="A0AAD8VT07"/>
<evidence type="ECO:0000313" key="3">
    <source>
        <dbReference type="Proteomes" id="UP001231189"/>
    </source>
</evidence>
<name>A0AAD8VT07_LOLMU</name>
<evidence type="ECO:0008006" key="4">
    <source>
        <dbReference type="Google" id="ProtNLM"/>
    </source>
</evidence>
<feature type="compositionally biased region" description="Basic and acidic residues" evidence="1">
    <location>
        <begin position="70"/>
        <end position="84"/>
    </location>
</feature>
<comment type="caution">
    <text evidence="2">The sequence shown here is derived from an EMBL/GenBank/DDBJ whole genome shotgun (WGS) entry which is preliminary data.</text>
</comment>
<feature type="compositionally biased region" description="Basic and acidic residues" evidence="1">
    <location>
        <begin position="163"/>
        <end position="174"/>
    </location>
</feature>
<proteinExistence type="predicted"/>
<organism evidence="2 3">
    <name type="scientific">Lolium multiflorum</name>
    <name type="common">Italian ryegrass</name>
    <name type="synonym">Lolium perenne subsp. multiflorum</name>
    <dbReference type="NCBI Taxonomy" id="4521"/>
    <lineage>
        <taxon>Eukaryota</taxon>
        <taxon>Viridiplantae</taxon>
        <taxon>Streptophyta</taxon>
        <taxon>Embryophyta</taxon>
        <taxon>Tracheophyta</taxon>
        <taxon>Spermatophyta</taxon>
        <taxon>Magnoliopsida</taxon>
        <taxon>Liliopsida</taxon>
        <taxon>Poales</taxon>
        <taxon>Poaceae</taxon>
        <taxon>BOP clade</taxon>
        <taxon>Pooideae</taxon>
        <taxon>Poodae</taxon>
        <taxon>Poeae</taxon>
        <taxon>Poeae Chloroplast Group 2 (Poeae type)</taxon>
        <taxon>Loliodinae</taxon>
        <taxon>Loliinae</taxon>
        <taxon>Lolium</taxon>
    </lineage>
</organism>
<dbReference type="EMBL" id="JAUUTY010000006">
    <property type="protein sequence ID" value="KAK1615843.1"/>
    <property type="molecule type" value="Genomic_DNA"/>
</dbReference>
<keyword evidence="3" id="KW-1185">Reference proteome</keyword>
<protein>
    <recommendedName>
        <fullName evidence="4">Myb-like domain-containing protein</fullName>
    </recommendedName>
</protein>
<gene>
    <name evidence="2" type="ORF">QYE76_021360</name>
</gene>
<accession>A0AAD8VT07</accession>
<evidence type="ECO:0000313" key="2">
    <source>
        <dbReference type="EMBL" id="KAK1615843.1"/>
    </source>
</evidence>
<sequence length="284" mass="31731">MADARYKQFPIVFLPFDLLADVDCHVPRGHIRPTVQVHAIAARVRRRKREPVRGHLASPATRAAPVRCDSGTERRGDPRDDHLRPAAAASPGFFMAAATASPGFFTQEEARATAAVAARNEYVEDVADGSQAVEEEAEEEEQATQVEVADANLSKGKKKRKKDSPPAEPRIKWTPKEEECLAEAWMTVSMNDITGANQSFDIKWHGVQEEIKDRPISGHDLEQKLRRALDMYMDDTGMQFKFLNVYARIEKCEKWAETRKTLSKSKTEQYNPDAPAAGSAEGRP</sequence>
<evidence type="ECO:0000256" key="1">
    <source>
        <dbReference type="SAM" id="MobiDB-lite"/>
    </source>
</evidence>